<name>A0A2A5B0Q8_9GAMM</name>
<sequence length="234" mass="26798">MLNGHVRIGSLLYYRKIEEESRNDRNEGFRSYFIEGKKDVGRKIEAGEFNKVAALAGSNIRFNTDRPNPLALQMRGGGKFTFDSDINLFVFCATIEDEPNPSLNKKFGAHKIHVFDPDRFKDLVRNELLNLILHKRSIKLPGKADSISATHHEVLYRDKPAVNVDDVREDLEHPALNTDDVFIKPQNEGFEEECEYRFCWIPSDNPTGTMCNLPTGFKFIDLEIPDIKSAIRKI</sequence>
<proteinExistence type="predicted"/>
<dbReference type="Proteomes" id="UP000218327">
    <property type="component" value="Unassembled WGS sequence"/>
</dbReference>
<reference evidence="2" key="1">
    <citation type="submission" date="2017-08" db="EMBL/GenBank/DDBJ databases">
        <title>A dynamic microbial community with high functional redundancy inhabits the cold, oxic subseafloor aquifer.</title>
        <authorList>
            <person name="Tully B.J."/>
            <person name="Wheat C.G."/>
            <person name="Glazer B.T."/>
            <person name="Huber J.A."/>
        </authorList>
    </citation>
    <scope>NUCLEOTIDE SEQUENCE [LARGE SCALE GENOMIC DNA]</scope>
</reference>
<evidence type="ECO:0000313" key="1">
    <source>
        <dbReference type="EMBL" id="PCJ25082.1"/>
    </source>
</evidence>
<dbReference type="EMBL" id="NVVJ01000020">
    <property type="protein sequence ID" value="PCJ25082.1"/>
    <property type="molecule type" value="Genomic_DNA"/>
</dbReference>
<gene>
    <name evidence="1" type="ORF">COA96_08025</name>
</gene>
<organism evidence="1 2">
    <name type="scientific">SAR86 cluster bacterium</name>
    <dbReference type="NCBI Taxonomy" id="2030880"/>
    <lineage>
        <taxon>Bacteria</taxon>
        <taxon>Pseudomonadati</taxon>
        <taxon>Pseudomonadota</taxon>
        <taxon>Gammaproteobacteria</taxon>
        <taxon>SAR86 cluster</taxon>
    </lineage>
</organism>
<dbReference type="AlphaFoldDB" id="A0A2A5B0Q8"/>
<accession>A0A2A5B0Q8</accession>
<protein>
    <submittedName>
        <fullName evidence="1">Uncharacterized protein</fullName>
    </submittedName>
</protein>
<comment type="caution">
    <text evidence="1">The sequence shown here is derived from an EMBL/GenBank/DDBJ whole genome shotgun (WGS) entry which is preliminary data.</text>
</comment>
<evidence type="ECO:0000313" key="2">
    <source>
        <dbReference type="Proteomes" id="UP000218327"/>
    </source>
</evidence>